<dbReference type="AlphaFoldDB" id="A0A0V1G1P1"/>
<accession>A0A0V1G1P1</accession>
<protein>
    <submittedName>
        <fullName evidence="1">Uncharacterized protein</fullName>
    </submittedName>
</protein>
<dbReference type="Proteomes" id="UP000054995">
    <property type="component" value="Unassembled WGS sequence"/>
</dbReference>
<dbReference type="EMBL" id="JYDT01000009">
    <property type="protein sequence ID" value="KRY91996.1"/>
    <property type="molecule type" value="Genomic_DNA"/>
</dbReference>
<reference evidence="1 2" key="1">
    <citation type="submission" date="2015-01" db="EMBL/GenBank/DDBJ databases">
        <title>Evolution of Trichinella species and genotypes.</title>
        <authorList>
            <person name="Korhonen P.K."/>
            <person name="Edoardo P."/>
            <person name="Giuseppe L.R."/>
            <person name="Gasser R.B."/>
        </authorList>
    </citation>
    <scope>NUCLEOTIDE SEQUENCE [LARGE SCALE GENOMIC DNA]</scope>
    <source>
        <strain evidence="1">ISS470</strain>
    </source>
</reference>
<proteinExistence type="predicted"/>
<name>A0A0V1G1P1_TRIPS</name>
<keyword evidence="2" id="KW-1185">Reference proteome</keyword>
<comment type="caution">
    <text evidence="1">The sequence shown here is derived from an EMBL/GenBank/DDBJ whole genome shotgun (WGS) entry which is preliminary data.</text>
</comment>
<organism evidence="1 2">
    <name type="scientific">Trichinella pseudospiralis</name>
    <name type="common">Parasitic roundworm</name>
    <dbReference type="NCBI Taxonomy" id="6337"/>
    <lineage>
        <taxon>Eukaryota</taxon>
        <taxon>Metazoa</taxon>
        <taxon>Ecdysozoa</taxon>
        <taxon>Nematoda</taxon>
        <taxon>Enoplea</taxon>
        <taxon>Dorylaimia</taxon>
        <taxon>Trichinellida</taxon>
        <taxon>Trichinellidae</taxon>
        <taxon>Trichinella</taxon>
    </lineage>
</organism>
<evidence type="ECO:0000313" key="1">
    <source>
        <dbReference type="EMBL" id="KRY91996.1"/>
    </source>
</evidence>
<evidence type="ECO:0000313" key="2">
    <source>
        <dbReference type="Proteomes" id="UP000054995"/>
    </source>
</evidence>
<sequence length="65" mass="7576">MYINLEIFLFCITSNRCAKKQKTLIYTRKYLHFEINDDFVSSSGKSGVGVVSETENLKKHMDLNR</sequence>
<gene>
    <name evidence="1" type="ORF">T4D_16595</name>
</gene>